<dbReference type="PANTHER" id="PTHR42957">
    <property type="entry name" value="HELICASE MJ1565-RELATED"/>
    <property type="match status" value="1"/>
</dbReference>
<dbReference type="AlphaFoldDB" id="A0A832SYD4"/>
<dbReference type="GO" id="GO:0005524">
    <property type="term" value="F:ATP binding"/>
    <property type="evidence" value="ECO:0007669"/>
    <property type="project" value="UniProtKB-KW"/>
</dbReference>
<comment type="catalytic activity">
    <reaction evidence="10">
        <text>ATP + H2O = ADP + phosphate + H(+)</text>
        <dbReference type="Rhea" id="RHEA:13065"/>
        <dbReference type="ChEBI" id="CHEBI:15377"/>
        <dbReference type="ChEBI" id="CHEBI:15378"/>
        <dbReference type="ChEBI" id="CHEBI:30616"/>
        <dbReference type="ChEBI" id="CHEBI:43474"/>
        <dbReference type="ChEBI" id="CHEBI:456216"/>
        <dbReference type="EC" id="5.6.2.4"/>
    </reaction>
</comment>
<comment type="catalytic activity">
    <reaction evidence="9">
        <text>ATP + H2O = ADP + phosphate + H(+)</text>
        <dbReference type="Rhea" id="RHEA:13065"/>
        <dbReference type="ChEBI" id="CHEBI:15377"/>
        <dbReference type="ChEBI" id="CHEBI:15378"/>
        <dbReference type="ChEBI" id="CHEBI:30616"/>
        <dbReference type="ChEBI" id="CHEBI:43474"/>
        <dbReference type="ChEBI" id="CHEBI:456216"/>
        <dbReference type="EC" id="5.6.2.3"/>
    </reaction>
</comment>
<dbReference type="InterPro" id="IPR002789">
    <property type="entry name" value="HerA_central"/>
</dbReference>
<feature type="domain" description="Helicase HerA barrel" evidence="13">
    <location>
        <begin position="7"/>
        <end position="91"/>
    </location>
</feature>
<evidence type="ECO:0000256" key="6">
    <source>
        <dbReference type="ARBA" id="ARBA00023125"/>
    </source>
</evidence>
<dbReference type="Pfam" id="PF01935">
    <property type="entry name" value="DUF87"/>
    <property type="match status" value="1"/>
</dbReference>
<dbReference type="Gene3D" id="3.40.50.300">
    <property type="entry name" value="P-loop containing nucleotide triphosphate hydrolases"/>
    <property type="match status" value="2"/>
</dbReference>
<dbReference type="InterPro" id="IPR033186">
    <property type="entry name" value="HerA_C"/>
</dbReference>
<gene>
    <name evidence="14" type="ORF">HA335_01250</name>
</gene>
<keyword evidence="2" id="KW-0547">Nucleotide-binding</keyword>
<evidence type="ECO:0000256" key="10">
    <source>
        <dbReference type="ARBA" id="ARBA00048988"/>
    </source>
</evidence>
<dbReference type="InterPro" id="IPR018538">
    <property type="entry name" value="HerA_barrel_dom"/>
</dbReference>
<dbReference type="OMA" id="NKLCSRH"/>
<evidence type="ECO:0000259" key="13">
    <source>
        <dbReference type="Pfam" id="PF09378"/>
    </source>
</evidence>
<evidence type="ECO:0000256" key="7">
    <source>
        <dbReference type="ARBA" id="ARBA00023235"/>
    </source>
</evidence>
<evidence type="ECO:0000313" key="15">
    <source>
        <dbReference type="Proteomes" id="UP000645676"/>
    </source>
</evidence>
<dbReference type="GO" id="GO:0043138">
    <property type="term" value="F:3'-5' DNA helicase activity"/>
    <property type="evidence" value="ECO:0007669"/>
    <property type="project" value="UniProtKB-EC"/>
</dbReference>
<comment type="similarity">
    <text evidence="1">Belongs to the HerA family.</text>
</comment>
<keyword evidence="7" id="KW-0413">Isomerase</keyword>
<evidence type="ECO:0000259" key="11">
    <source>
        <dbReference type="Pfam" id="PF01935"/>
    </source>
</evidence>
<comment type="catalytic activity">
    <reaction evidence="8">
        <text>Couples ATP hydrolysis with the unwinding of duplex DNA by translocating in the 3'-5' direction.</text>
        <dbReference type="EC" id="5.6.2.4"/>
    </reaction>
</comment>
<feature type="domain" description="Helicase HerA central" evidence="11">
    <location>
        <begin position="129"/>
        <end position="339"/>
    </location>
</feature>
<dbReference type="GO" id="GO:0003677">
    <property type="term" value="F:DNA binding"/>
    <property type="evidence" value="ECO:0007669"/>
    <property type="project" value="UniProtKB-KW"/>
</dbReference>
<dbReference type="GO" id="GO:0016787">
    <property type="term" value="F:hydrolase activity"/>
    <property type="evidence" value="ECO:0007669"/>
    <property type="project" value="UniProtKB-KW"/>
</dbReference>
<dbReference type="PANTHER" id="PTHR42957:SF1">
    <property type="entry name" value="HELICASE MJ1565-RELATED"/>
    <property type="match status" value="1"/>
</dbReference>
<feature type="domain" description="Helicase HerA-like C-terminal" evidence="12">
    <location>
        <begin position="353"/>
        <end position="455"/>
    </location>
</feature>
<evidence type="ECO:0000256" key="1">
    <source>
        <dbReference type="ARBA" id="ARBA00007816"/>
    </source>
</evidence>
<dbReference type="SMR" id="A0A832SYD4"/>
<keyword evidence="6" id="KW-0238">DNA-binding</keyword>
<evidence type="ECO:0000259" key="12">
    <source>
        <dbReference type="Pfam" id="PF05872"/>
    </source>
</evidence>
<comment type="caution">
    <text evidence="14">The sequence shown here is derived from an EMBL/GenBank/DDBJ whole genome shotgun (WGS) entry which is preliminary data.</text>
</comment>
<evidence type="ECO:0000256" key="8">
    <source>
        <dbReference type="ARBA" id="ARBA00034617"/>
    </source>
</evidence>
<dbReference type="InterPro" id="IPR027417">
    <property type="entry name" value="P-loop_NTPase"/>
</dbReference>
<reference evidence="14" key="1">
    <citation type="journal article" date="2020" name="bioRxiv">
        <title>A rank-normalized archaeal taxonomy based on genome phylogeny resolves widespread incomplete and uneven classifications.</title>
        <authorList>
            <person name="Rinke C."/>
            <person name="Chuvochina M."/>
            <person name="Mussig A.J."/>
            <person name="Chaumeil P.-A."/>
            <person name="Waite D.W."/>
            <person name="Whitman W.B."/>
            <person name="Parks D.H."/>
            <person name="Hugenholtz P."/>
        </authorList>
    </citation>
    <scope>NUCLEOTIDE SEQUENCE</scope>
    <source>
        <strain evidence="14">UBA8849</strain>
    </source>
</reference>
<accession>A0A832SYD4</accession>
<keyword evidence="4" id="KW-0347">Helicase</keyword>
<dbReference type="EMBL" id="DUJR01000005">
    <property type="protein sequence ID" value="HII59200.1"/>
    <property type="molecule type" value="Genomic_DNA"/>
</dbReference>
<dbReference type="GO" id="GO:0043139">
    <property type="term" value="F:5'-3' DNA helicase activity"/>
    <property type="evidence" value="ECO:0007669"/>
    <property type="project" value="UniProtKB-EC"/>
</dbReference>
<dbReference type="RefSeq" id="WP_010871089.1">
    <property type="nucleotide sequence ID" value="NC_000909.1"/>
</dbReference>
<dbReference type="Pfam" id="PF05872">
    <property type="entry name" value="HerA_C"/>
    <property type="match status" value="1"/>
</dbReference>
<organism evidence="14 15">
    <name type="scientific">Methanocaldococcus jannaschii</name>
    <dbReference type="NCBI Taxonomy" id="2190"/>
    <lineage>
        <taxon>Archaea</taxon>
        <taxon>Methanobacteriati</taxon>
        <taxon>Methanobacteriota</taxon>
        <taxon>Methanomada group</taxon>
        <taxon>Methanococci</taxon>
        <taxon>Methanococcales</taxon>
        <taxon>Methanocaldococcaceae</taxon>
        <taxon>Methanocaldococcus</taxon>
    </lineage>
</organism>
<keyword evidence="3" id="KW-0378">Hydrolase</keyword>
<evidence type="ECO:0000256" key="2">
    <source>
        <dbReference type="ARBA" id="ARBA00022741"/>
    </source>
</evidence>
<dbReference type="Proteomes" id="UP000645676">
    <property type="component" value="Unassembled WGS sequence"/>
</dbReference>
<name>A0A832SYD4_9EURY</name>
<evidence type="ECO:0000256" key="4">
    <source>
        <dbReference type="ARBA" id="ARBA00022806"/>
    </source>
</evidence>
<evidence type="ECO:0000256" key="9">
    <source>
        <dbReference type="ARBA" id="ARBA00048954"/>
    </source>
</evidence>
<protein>
    <submittedName>
        <fullName evidence="14">ATP-binding protein</fullName>
    </submittedName>
</protein>
<dbReference type="InterPro" id="IPR008571">
    <property type="entry name" value="HerA-like"/>
</dbReference>
<evidence type="ECO:0000256" key="3">
    <source>
        <dbReference type="ARBA" id="ARBA00022801"/>
    </source>
</evidence>
<dbReference type="Pfam" id="PF09378">
    <property type="entry name" value="HAS-barrel"/>
    <property type="match status" value="1"/>
</dbReference>
<keyword evidence="5 14" id="KW-0067">ATP-binding</keyword>
<dbReference type="SUPFAM" id="SSF52540">
    <property type="entry name" value="P-loop containing nucleoside triphosphate hydrolases"/>
    <property type="match status" value="1"/>
</dbReference>
<sequence length="513" mass="58672">MDNNEIIGYTIGETRIDELTFLAKEAPKVGDYVKINYDDSELLGMVESTIQGNMALEDILNIEHLEKIREFEDNSSYYILGKIKVLGDIRDLNKDGALKLPRVPPKPGIPIYRADDELLKKVFGNGHLKIGHLVTREDVEVKLDANKLCSRHLAILAMTGMGKSNTVAVLLRELNKLKATVLVFDMHGEYKDIYCESEKLRVHIIEPKINIYRINDDDLCDLAGVDAQATKQRPYIRKAIKEIKEERKEHDFSTVDDYINAIIGKLEEYKSNDNYKKDESSIQTAIFRLEDMLQFRKNIITLHYNPINDIREHYINIIPMEELDENAVDIVVSYIAKAVLDDRKRIIIDKGRDFAKPIFMIFEEAHLIAPQHRKTRAKHYLSRIAREGRKFGVGLCLVSQRPKTLDAETLSQCSNLIISKLIEPTDQKHVQMASENLSEDLVKQLTSLNIGEAIILGPCIKVPAIVKVDKFDGRYGGEDLNLVELWEKDFINTERLKTDDIEENAFGDDDLFS</sequence>
<evidence type="ECO:0000256" key="5">
    <source>
        <dbReference type="ARBA" id="ARBA00022840"/>
    </source>
</evidence>
<proteinExistence type="inferred from homology"/>
<evidence type="ECO:0000313" key="14">
    <source>
        <dbReference type="EMBL" id="HII59200.1"/>
    </source>
</evidence>